<evidence type="ECO:0000313" key="5">
    <source>
        <dbReference type="Proteomes" id="UP001316803"/>
    </source>
</evidence>
<evidence type="ECO:0000256" key="2">
    <source>
        <dbReference type="SAM" id="Phobius"/>
    </source>
</evidence>
<reference evidence="4 5" key="1">
    <citation type="submission" date="2022-12" db="EMBL/GenBank/DDBJ databases">
        <title>Genomic features and morphological characterization of a novel Knufia sp. strain isolated from spacecraft assembly facility.</title>
        <authorList>
            <person name="Teixeira M."/>
            <person name="Chander A.M."/>
            <person name="Stajich J.E."/>
            <person name="Venkateswaran K."/>
        </authorList>
    </citation>
    <scope>NUCLEOTIDE SEQUENCE [LARGE SCALE GENOMIC DNA]</scope>
    <source>
        <strain evidence="4 5">FJI-L2-BK-P2</strain>
    </source>
</reference>
<feature type="signal peptide" evidence="3">
    <location>
        <begin position="1"/>
        <end position="19"/>
    </location>
</feature>
<dbReference type="AlphaFoldDB" id="A0AAN8EIT7"/>
<dbReference type="Proteomes" id="UP001316803">
    <property type="component" value="Unassembled WGS sequence"/>
</dbReference>
<keyword evidence="3" id="KW-0732">Signal</keyword>
<proteinExistence type="predicted"/>
<organism evidence="4 5">
    <name type="scientific">Knufia fluminis</name>
    <dbReference type="NCBI Taxonomy" id="191047"/>
    <lineage>
        <taxon>Eukaryota</taxon>
        <taxon>Fungi</taxon>
        <taxon>Dikarya</taxon>
        <taxon>Ascomycota</taxon>
        <taxon>Pezizomycotina</taxon>
        <taxon>Eurotiomycetes</taxon>
        <taxon>Chaetothyriomycetidae</taxon>
        <taxon>Chaetothyriales</taxon>
        <taxon>Trichomeriaceae</taxon>
        <taxon>Knufia</taxon>
    </lineage>
</organism>
<gene>
    <name evidence="4" type="ORF">OHC33_002135</name>
</gene>
<name>A0AAN8EIT7_9EURO</name>
<keyword evidence="2" id="KW-0472">Membrane</keyword>
<evidence type="ECO:0000313" key="4">
    <source>
        <dbReference type="EMBL" id="KAK5956649.1"/>
    </source>
</evidence>
<feature type="region of interest" description="Disordered" evidence="1">
    <location>
        <begin position="279"/>
        <end position="325"/>
    </location>
</feature>
<evidence type="ECO:0000256" key="3">
    <source>
        <dbReference type="SAM" id="SignalP"/>
    </source>
</evidence>
<feature type="compositionally biased region" description="Polar residues" evidence="1">
    <location>
        <begin position="280"/>
        <end position="292"/>
    </location>
</feature>
<keyword evidence="2" id="KW-0812">Transmembrane</keyword>
<comment type="caution">
    <text evidence="4">The sequence shown here is derived from an EMBL/GenBank/DDBJ whole genome shotgun (WGS) entry which is preliminary data.</text>
</comment>
<protein>
    <submittedName>
        <fullName evidence="4">Uncharacterized protein</fullName>
    </submittedName>
</protein>
<keyword evidence="2" id="KW-1133">Transmembrane helix</keyword>
<dbReference type="EMBL" id="JAKLMC020000004">
    <property type="protein sequence ID" value="KAK5956649.1"/>
    <property type="molecule type" value="Genomic_DNA"/>
</dbReference>
<keyword evidence="5" id="KW-1185">Reference proteome</keyword>
<feature type="chain" id="PRO_5042997783" evidence="3">
    <location>
        <begin position="20"/>
        <end position="325"/>
    </location>
</feature>
<accession>A0AAN8EIT7</accession>
<sequence>MKAAISLMVLGTVAKLATAQQCYSMDGQVLDARYQPCYPQAESSACCMLNGTQGEDQQNDLCLDSGLCQSTSGWFAGFLYINGCTDQTGKADGCAKLCSFMGNQYSWSVLQCEPGKFCCRAGSDTENCCGDNSSMISTSHIGNLLLPGSTAAINTTFNFTTDAPAAASGSSSNSTCSSSANTVFDKSLCPADNSATVGGAVGGVLGAGLIGALVALAFALRSRKHFRSDLANTKSSLTTTETLAAAEKANFQKQLEDQQRHMQSIPPTYNTPVTHGYPTMTGTYPQQQSTPPTELPHSHSYGYSELGGEGHNSRVELTTEVPKTG</sequence>
<evidence type="ECO:0000256" key="1">
    <source>
        <dbReference type="SAM" id="MobiDB-lite"/>
    </source>
</evidence>
<feature type="transmembrane region" description="Helical" evidence="2">
    <location>
        <begin position="197"/>
        <end position="220"/>
    </location>
</feature>